<dbReference type="PATRIC" id="fig|1107882.3.peg.1628"/>
<dbReference type="AlphaFoldDB" id="H0HNE6"/>
<dbReference type="Proteomes" id="UP000003250">
    <property type="component" value="Unassembled WGS sequence"/>
</dbReference>
<evidence type="ECO:0000313" key="1">
    <source>
        <dbReference type="EMBL" id="EHK57718.1"/>
    </source>
</evidence>
<proteinExistence type="predicted"/>
<accession>H0HNE6</accession>
<dbReference type="EMBL" id="AHAM01000057">
    <property type="protein sequence ID" value="EHK57718.1"/>
    <property type="molecule type" value="Genomic_DNA"/>
</dbReference>
<gene>
    <name evidence="1" type="ORF">MAXJ12_08344</name>
</gene>
<evidence type="ECO:0000313" key="2">
    <source>
        <dbReference type="Proteomes" id="UP000003250"/>
    </source>
</evidence>
<name>H0HNE6_9HYPH</name>
<organism evidence="1 2">
    <name type="scientific">Mesorhizobium alhagi CCNWXJ12-2</name>
    <dbReference type="NCBI Taxonomy" id="1107882"/>
    <lineage>
        <taxon>Bacteria</taxon>
        <taxon>Pseudomonadati</taxon>
        <taxon>Pseudomonadota</taxon>
        <taxon>Alphaproteobacteria</taxon>
        <taxon>Hyphomicrobiales</taxon>
        <taxon>Phyllobacteriaceae</taxon>
        <taxon>Allomesorhizobium</taxon>
    </lineage>
</organism>
<protein>
    <submittedName>
        <fullName evidence="1">Uncharacterized protein</fullName>
    </submittedName>
</protein>
<sequence length="101" mass="11184">MTESPFQAPIGKYRVVKWLRPFVAEKVEDFAALPDAVDEADRLALEGETTGVFTSTQRRIYTGGNGGEIAPAKVFPSSITRLARVRDGERPKSTGGFKRRR</sequence>
<keyword evidence="2" id="KW-1185">Reference proteome</keyword>
<dbReference type="RefSeq" id="WP_008835308.1">
    <property type="nucleotide sequence ID" value="NZ_AHAM01000057.1"/>
</dbReference>
<reference evidence="1 2" key="1">
    <citation type="journal article" date="2012" name="J. Bacteriol.">
        <title>Draft Genome Sequence of Mesorhizobium alhagi CCNWXJ12-2T, a Novel Salt-Resistant Species Isolated from the Desert of Northwestern China.</title>
        <authorList>
            <person name="Zhou M."/>
            <person name="Chen W."/>
            <person name="Chen H."/>
            <person name="Wei G."/>
        </authorList>
    </citation>
    <scope>NUCLEOTIDE SEQUENCE [LARGE SCALE GENOMIC DNA]</scope>
    <source>
        <strain evidence="1 2">CCNWXJ12-2</strain>
    </source>
</reference>